<dbReference type="GO" id="GO:0005524">
    <property type="term" value="F:ATP binding"/>
    <property type="evidence" value="ECO:0007669"/>
    <property type="project" value="UniProtKB-KW"/>
</dbReference>
<keyword evidence="2" id="KW-0813">Transport</keyword>
<dbReference type="InterPro" id="IPR027417">
    <property type="entry name" value="P-loop_NTPase"/>
</dbReference>
<dbReference type="PANTHER" id="PTHR43776">
    <property type="entry name" value="TRANSPORT ATP-BINDING PROTEIN"/>
    <property type="match status" value="1"/>
</dbReference>
<proteinExistence type="inferred from homology"/>
<dbReference type="EC" id="7.4.2.9" evidence="5"/>
<dbReference type="InterPro" id="IPR003593">
    <property type="entry name" value="AAA+_ATPase"/>
</dbReference>
<comment type="subunit">
    <text evidence="8">The complex is composed of two ATP-binding proteins (DppD and DppF), two transmembrane proteins (DppB and DppC) and a solute-binding protein (DppA1-A5). Five orthologous SBPs (DppA1-A5) are present in P.aeruginosa, which increases the substrate specificity of the DppBCDF transporter.</text>
</comment>
<comment type="function">
    <text evidence="7">Part of the ABC transporter DppABCDF involved in the uptake of various di/tripeptides. Is also involved in the uptake of phaseolotoxin, a toxic tripeptide inhibiting the enzyme ornithine carbamoyltransferase. Responsible for energy coupling to the transport system.</text>
</comment>
<evidence type="ECO:0000256" key="6">
    <source>
        <dbReference type="ARBA" id="ARBA00047356"/>
    </source>
</evidence>
<comment type="caution">
    <text evidence="10">The sequence shown here is derived from an EMBL/GenBank/DDBJ whole genome shotgun (WGS) entry which is preliminary data.</text>
</comment>
<dbReference type="GO" id="GO:0055085">
    <property type="term" value="P:transmembrane transport"/>
    <property type="evidence" value="ECO:0007669"/>
    <property type="project" value="UniProtKB-ARBA"/>
</dbReference>
<dbReference type="GO" id="GO:0016887">
    <property type="term" value="F:ATP hydrolysis activity"/>
    <property type="evidence" value="ECO:0007669"/>
    <property type="project" value="InterPro"/>
</dbReference>
<evidence type="ECO:0000256" key="7">
    <source>
        <dbReference type="ARBA" id="ARBA00058018"/>
    </source>
</evidence>
<dbReference type="Proteomes" id="UP000216113">
    <property type="component" value="Unassembled WGS sequence"/>
</dbReference>
<dbReference type="PANTHER" id="PTHR43776:SF7">
    <property type="entry name" value="D,D-DIPEPTIDE TRANSPORT ATP-BINDING PROTEIN DDPF-RELATED"/>
    <property type="match status" value="1"/>
</dbReference>
<dbReference type="FunFam" id="3.40.50.300:FF:000016">
    <property type="entry name" value="Oligopeptide ABC transporter ATP-binding component"/>
    <property type="match status" value="1"/>
</dbReference>
<evidence type="ECO:0000256" key="2">
    <source>
        <dbReference type="ARBA" id="ARBA00022448"/>
    </source>
</evidence>
<evidence type="ECO:0000256" key="1">
    <source>
        <dbReference type="ARBA" id="ARBA00005417"/>
    </source>
</evidence>
<protein>
    <recommendedName>
        <fullName evidence="5">ABC-type dipeptide transporter</fullName>
        <ecNumber evidence="5">7.4.2.9</ecNumber>
    </recommendedName>
</protein>
<comment type="catalytic activity">
    <reaction evidence="6">
        <text>a dipeptide(out) + ATP + H2O = a dipeptide(in) + ADP + phosphate + H(+)</text>
        <dbReference type="Rhea" id="RHEA:23120"/>
        <dbReference type="ChEBI" id="CHEBI:15377"/>
        <dbReference type="ChEBI" id="CHEBI:15378"/>
        <dbReference type="ChEBI" id="CHEBI:30616"/>
        <dbReference type="ChEBI" id="CHEBI:43474"/>
        <dbReference type="ChEBI" id="CHEBI:90799"/>
        <dbReference type="ChEBI" id="CHEBI:456216"/>
        <dbReference type="EC" id="7.4.2.9"/>
    </reaction>
</comment>
<dbReference type="NCBIfam" id="NF007739">
    <property type="entry name" value="PRK10419.1"/>
    <property type="match status" value="2"/>
</dbReference>
<dbReference type="PROSITE" id="PS00211">
    <property type="entry name" value="ABC_TRANSPORTER_1"/>
    <property type="match status" value="2"/>
</dbReference>
<dbReference type="Pfam" id="PF08352">
    <property type="entry name" value="oligo_HPY"/>
    <property type="match status" value="2"/>
</dbReference>
<dbReference type="InterPro" id="IPR017871">
    <property type="entry name" value="ABC_transporter-like_CS"/>
</dbReference>
<dbReference type="Gene3D" id="3.40.50.300">
    <property type="entry name" value="P-loop containing nucleotide triphosphate hydrolases"/>
    <property type="match status" value="2"/>
</dbReference>
<comment type="similarity">
    <text evidence="1">Belongs to the ABC transporter superfamily.</text>
</comment>
<sequence>MSLLDVRGLRVSYENADAVKDLSFTLQAGETLALVGESGCGKSTTALALMGLLPDNARLAGQVLFEGRDLLSMAPRQMRQLQGNALGMIFQDPLSSLNPVLTLGEQVAENLLAHTDLTRRQAWKRAEELFALVQLPRPAAHLHEYPQHLSGGQRQRVVIAMAIACQPRLLIADEPTTALDVSVQAQILELLARLRSELGMGLLLITHDLGVVGQHADRVIVMHDGHALESQPTRTLIEHPQHPYSRGLLQASLGAEHDQHYLSNRLAEINVERQPGQATRYSVNSSHYGPGRKPRAPAGNPALLKVSDLTTGYGDNTVLNRISLEVGERESVGLVGESGCGKSTLSRTLLRLLPARSGSIEFAGRDISTLAGQDLLAWRRQVQMIFQDPYAALNPRHSVETILDRVQRLHGQTDAHQRQQARLAMLDAVGLARSSLARLPHQFSGGQRQRIGIARALILKPRLVICDEPVSALDVSTQAQILNLLVELREELGLSYLFISHDLSVVRYFADRILVMEQGQIVEQATPQTLWHSPRHPYTRRLLAAIPGAAVPPPVLQPVSGLRFAVGW</sequence>
<gene>
    <name evidence="10" type="ORF">CJF43_14295</name>
</gene>
<dbReference type="NCBIfam" id="NF008453">
    <property type="entry name" value="PRK11308.1"/>
    <property type="match status" value="2"/>
</dbReference>
<dbReference type="EMBL" id="NQKL01000010">
    <property type="protein sequence ID" value="OZY41061.1"/>
    <property type="molecule type" value="Genomic_DNA"/>
</dbReference>
<dbReference type="SMART" id="SM00382">
    <property type="entry name" value="AAA"/>
    <property type="match status" value="2"/>
</dbReference>
<reference evidence="10 11" key="1">
    <citation type="submission" date="2017-08" db="EMBL/GenBank/DDBJ databases">
        <title>Genomic and metabolic characterisation of spoilage-associated Pseudomonas species.</title>
        <authorList>
            <person name="Stanborough T."/>
            <person name="Fegan N."/>
            <person name="Powell S.M."/>
            <person name="Singh T."/>
            <person name="Tamplin M.L."/>
            <person name="Chandry P.S."/>
        </authorList>
    </citation>
    <scope>NUCLEOTIDE SEQUENCE [LARGE SCALE GENOMIC DNA]</scope>
    <source>
        <strain evidence="10 11">F1820</strain>
    </source>
</reference>
<dbReference type="PROSITE" id="PS50893">
    <property type="entry name" value="ABC_TRANSPORTER_2"/>
    <property type="match status" value="2"/>
</dbReference>
<dbReference type="CDD" id="cd03257">
    <property type="entry name" value="ABC_NikE_OppD_transporters"/>
    <property type="match status" value="2"/>
</dbReference>
<dbReference type="InterPro" id="IPR050319">
    <property type="entry name" value="ABC_transp_ATP-bind"/>
</dbReference>
<evidence type="ECO:0000313" key="10">
    <source>
        <dbReference type="EMBL" id="OZY41061.1"/>
    </source>
</evidence>
<dbReference type="RefSeq" id="WP_095029764.1">
    <property type="nucleotide sequence ID" value="NZ_NQKL01000010.1"/>
</dbReference>
<dbReference type="InterPro" id="IPR013563">
    <property type="entry name" value="Oligopep_ABC_C"/>
</dbReference>
<keyword evidence="4 10" id="KW-0067">ATP-binding</keyword>
<dbReference type="Pfam" id="PF00005">
    <property type="entry name" value="ABC_tran"/>
    <property type="match status" value="2"/>
</dbReference>
<evidence type="ECO:0000256" key="4">
    <source>
        <dbReference type="ARBA" id="ARBA00022840"/>
    </source>
</evidence>
<feature type="domain" description="ABC transporter" evidence="9">
    <location>
        <begin position="4"/>
        <end position="249"/>
    </location>
</feature>
<evidence type="ECO:0000256" key="3">
    <source>
        <dbReference type="ARBA" id="ARBA00022741"/>
    </source>
</evidence>
<evidence type="ECO:0000256" key="8">
    <source>
        <dbReference type="ARBA" id="ARBA00065473"/>
    </source>
</evidence>
<dbReference type="AlphaFoldDB" id="A0A266LSN1"/>
<dbReference type="InterPro" id="IPR003439">
    <property type="entry name" value="ABC_transporter-like_ATP-bd"/>
</dbReference>
<keyword evidence="3" id="KW-0547">Nucleotide-binding</keyword>
<evidence type="ECO:0000256" key="5">
    <source>
        <dbReference type="ARBA" id="ARBA00038852"/>
    </source>
</evidence>
<name>A0A266LSN1_PSEFR</name>
<evidence type="ECO:0000313" key="11">
    <source>
        <dbReference type="Proteomes" id="UP000216113"/>
    </source>
</evidence>
<feature type="domain" description="ABC transporter" evidence="9">
    <location>
        <begin position="304"/>
        <end position="543"/>
    </location>
</feature>
<evidence type="ECO:0000259" key="9">
    <source>
        <dbReference type="PROSITE" id="PS50893"/>
    </source>
</evidence>
<accession>A0A266LSN1</accession>
<organism evidence="10 11">
    <name type="scientific">Pseudomonas fragi</name>
    <dbReference type="NCBI Taxonomy" id="296"/>
    <lineage>
        <taxon>Bacteria</taxon>
        <taxon>Pseudomonadati</taxon>
        <taxon>Pseudomonadota</taxon>
        <taxon>Gammaproteobacteria</taxon>
        <taxon>Pseudomonadales</taxon>
        <taxon>Pseudomonadaceae</taxon>
        <taxon>Pseudomonas</taxon>
    </lineage>
</organism>
<dbReference type="GO" id="GO:0015833">
    <property type="term" value="P:peptide transport"/>
    <property type="evidence" value="ECO:0007669"/>
    <property type="project" value="InterPro"/>
</dbReference>
<dbReference type="SUPFAM" id="SSF52540">
    <property type="entry name" value="P-loop containing nucleoside triphosphate hydrolases"/>
    <property type="match status" value="2"/>
</dbReference>